<keyword evidence="2" id="KW-0812">Transmembrane</keyword>
<proteinExistence type="predicted"/>
<evidence type="ECO:0000313" key="3">
    <source>
        <dbReference type="EMBL" id="MBB4911942.1"/>
    </source>
</evidence>
<accession>A0A7W7QE44</accession>
<feature type="transmembrane region" description="Helical" evidence="2">
    <location>
        <begin position="57"/>
        <end position="76"/>
    </location>
</feature>
<evidence type="ECO:0000256" key="1">
    <source>
        <dbReference type="SAM" id="MobiDB-lite"/>
    </source>
</evidence>
<evidence type="ECO:0008006" key="5">
    <source>
        <dbReference type="Google" id="ProtNLM"/>
    </source>
</evidence>
<dbReference type="AlphaFoldDB" id="A0A7W7QE44"/>
<sequence length="104" mass="10724">MTIVIRLLQQVLLLLAVGAAVTAFLVGAGVVEDVDTCVLTPEDGDHESCGQYEAQASAAFAIGSSGVAAALVVVALNGMVRPKTQVQAPQYPQQPSGAYPHQPH</sequence>
<dbReference type="EMBL" id="JACHJQ010000011">
    <property type="protein sequence ID" value="MBB4911942.1"/>
    <property type="molecule type" value="Genomic_DNA"/>
</dbReference>
<reference evidence="3 4" key="1">
    <citation type="submission" date="2020-08" db="EMBL/GenBank/DDBJ databases">
        <title>Genomic Encyclopedia of Type Strains, Phase III (KMG-III): the genomes of soil and plant-associated and newly described type strains.</title>
        <authorList>
            <person name="Whitman W."/>
        </authorList>
    </citation>
    <scope>NUCLEOTIDE SEQUENCE [LARGE SCALE GENOMIC DNA]</scope>
    <source>
        <strain evidence="3 4">CECT 8960</strain>
    </source>
</reference>
<keyword evidence="2" id="KW-0472">Membrane</keyword>
<evidence type="ECO:0000256" key="2">
    <source>
        <dbReference type="SAM" id="Phobius"/>
    </source>
</evidence>
<dbReference type="RefSeq" id="WP_184815930.1">
    <property type="nucleotide sequence ID" value="NZ_JACHJQ010000011.1"/>
</dbReference>
<keyword evidence="4" id="KW-1185">Reference proteome</keyword>
<dbReference type="Proteomes" id="UP000520767">
    <property type="component" value="Unassembled WGS sequence"/>
</dbReference>
<comment type="caution">
    <text evidence="3">The sequence shown here is derived from an EMBL/GenBank/DDBJ whole genome shotgun (WGS) entry which is preliminary data.</text>
</comment>
<gene>
    <name evidence="3" type="ORF">FHR82_008213</name>
</gene>
<evidence type="ECO:0000313" key="4">
    <source>
        <dbReference type="Proteomes" id="UP000520767"/>
    </source>
</evidence>
<feature type="compositionally biased region" description="Polar residues" evidence="1">
    <location>
        <begin position="85"/>
        <end position="96"/>
    </location>
</feature>
<protein>
    <recommendedName>
        <fullName evidence="5">Transmembrane protein</fullName>
    </recommendedName>
</protein>
<organism evidence="3 4">
    <name type="scientific">Actinophytocola algeriensis</name>
    <dbReference type="NCBI Taxonomy" id="1768010"/>
    <lineage>
        <taxon>Bacteria</taxon>
        <taxon>Bacillati</taxon>
        <taxon>Actinomycetota</taxon>
        <taxon>Actinomycetes</taxon>
        <taxon>Pseudonocardiales</taxon>
        <taxon>Pseudonocardiaceae</taxon>
    </lineage>
</organism>
<name>A0A7W7QE44_9PSEU</name>
<feature type="region of interest" description="Disordered" evidence="1">
    <location>
        <begin position="85"/>
        <end position="104"/>
    </location>
</feature>
<keyword evidence="2" id="KW-1133">Transmembrane helix</keyword>